<dbReference type="GO" id="GO:0009396">
    <property type="term" value="P:folic acid-containing compound biosynthetic process"/>
    <property type="evidence" value="ECO:0007669"/>
    <property type="project" value="TreeGrafter"/>
</dbReference>
<dbReference type="GO" id="GO:0030272">
    <property type="term" value="F:5-formyltetrahydrofolate cyclo-ligase activity"/>
    <property type="evidence" value="ECO:0007669"/>
    <property type="project" value="UniProtKB-EC"/>
</dbReference>
<dbReference type="PANTHER" id="PTHR23407:SF1">
    <property type="entry name" value="5-FORMYLTETRAHYDROFOLATE CYCLO-LIGASE"/>
    <property type="match status" value="1"/>
</dbReference>
<dbReference type="GO" id="GO:0035999">
    <property type="term" value="P:tetrahydrofolate interconversion"/>
    <property type="evidence" value="ECO:0007669"/>
    <property type="project" value="TreeGrafter"/>
</dbReference>
<keyword evidence="2 4" id="KW-0547">Nucleotide-binding</keyword>
<evidence type="ECO:0000256" key="5">
    <source>
        <dbReference type="RuleBase" id="RU361279"/>
    </source>
</evidence>
<reference evidence="6 7" key="1">
    <citation type="submission" date="2014-06" db="EMBL/GenBank/DDBJ databases">
        <authorList>
            <person name="Ju J."/>
            <person name="Zhang J."/>
        </authorList>
    </citation>
    <scope>NUCLEOTIDE SEQUENCE [LARGE SCALE GENOMIC DNA]</scope>
    <source>
        <strain evidence="6">DmW_048</strain>
    </source>
</reference>
<dbReference type="InterPro" id="IPR002698">
    <property type="entry name" value="FTHF_cligase"/>
</dbReference>
<keyword evidence="5" id="KW-0460">Magnesium</keyword>
<dbReference type="NCBIfam" id="TIGR02727">
    <property type="entry name" value="MTHFS_bact"/>
    <property type="match status" value="1"/>
</dbReference>
<feature type="binding site" evidence="4">
    <location>
        <begin position="20"/>
        <end position="24"/>
    </location>
    <ligand>
        <name>ATP</name>
        <dbReference type="ChEBI" id="CHEBI:30616"/>
    </ligand>
</feature>
<dbReference type="InterPro" id="IPR037171">
    <property type="entry name" value="NagB/RpiA_transferase-like"/>
</dbReference>
<organism evidence="6 7">
    <name type="scientific">Acetobacter orientalis</name>
    <dbReference type="NCBI Taxonomy" id="146474"/>
    <lineage>
        <taxon>Bacteria</taxon>
        <taxon>Pseudomonadati</taxon>
        <taxon>Pseudomonadota</taxon>
        <taxon>Alphaproteobacteria</taxon>
        <taxon>Acetobacterales</taxon>
        <taxon>Acetobacteraceae</taxon>
        <taxon>Acetobacter</taxon>
    </lineage>
</organism>
<dbReference type="EMBL" id="JOOY01000010">
    <property type="protein sequence ID" value="OUJ03354.1"/>
    <property type="molecule type" value="Genomic_DNA"/>
</dbReference>
<evidence type="ECO:0000256" key="3">
    <source>
        <dbReference type="ARBA" id="ARBA00022840"/>
    </source>
</evidence>
<dbReference type="GO" id="GO:0046872">
    <property type="term" value="F:metal ion binding"/>
    <property type="evidence" value="ECO:0007669"/>
    <property type="project" value="UniProtKB-KW"/>
</dbReference>
<name>A0A252BFZ6_9PROT</name>
<keyword evidence="5" id="KW-0479">Metal-binding</keyword>
<comment type="caution">
    <text evidence="6">The sequence shown here is derived from an EMBL/GenBank/DDBJ whole genome shotgun (WGS) entry which is preliminary data.</text>
</comment>
<dbReference type="EC" id="6.3.3.2" evidence="5"/>
<evidence type="ECO:0000313" key="6">
    <source>
        <dbReference type="EMBL" id="OUJ03354.1"/>
    </source>
</evidence>
<feature type="binding site" evidence="4">
    <location>
        <begin position="140"/>
        <end position="148"/>
    </location>
    <ligand>
        <name>ATP</name>
        <dbReference type="ChEBI" id="CHEBI:30616"/>
    </ligand>
</feature>
<evidence type="ECO:0000256" key="1">
    <source>
        <dbReference type="ARBA" id="ARBA00010638"/>
    </source>
</evidence>
<dbReference type="AlphaFoldDB" id="A0A252BFZ6"/>
<comment type="catalytic activity">
    <reaction evidence="5">
        <text>(6S)-5-formyl-5,6,7,8-tetrahydrofolate + ATP = (6R)-5,10-methenyltetrahydrofolate + ADP + phosphate</text>
        <dbReference type="Rhea" id="RHEA:10488"/>
        <dbReference type="ChEBI" id="CHEBI:30616"/>
        <dbReference type="ChEBI" id="CHEBI:43474"/>
        <dbReference type="ChEBI" id="CHEBI:57455"/>
        <dbReference type="ChEBI" id="CHEBI:57457"/>
        <dbReference type="ChEBI" id="CHEBI:456216"/>
        <dbReference type="EC" id="6.3.3.2"/>
    </reaction>
</comment>
<feature type="binding site" evidence="4">
    <location>
        <position position="67"/>
    </location>
    <ligand>
        <name>substrate</name>
    </ligand>
</feature>
<dbReference type="Pfam" id="PF01812">
    <property type="entry name" value="5-FTHF_cyc-lig"/>
    <property type="match status" value="1"/>
</dbReference>
<comment type="cofactor">
    <cofactor evidence="5">
        <name>Mg(2+)</name>
        <dbReference type="ChEBI" id="CHEBI:18420"/>
    </cofactor>
</comment>
<sequence length="195" mass="21099">MVAPHLPPFISDPPAVAQAKKQARAGCLHALKTRNPALDSLLCARLAETLLALPAQNIACVWPLPHEVDVRPLCHALHKAGRTVLLPETPPRGHPLQFRVWHPQGSMVPGRFGTEVPDGPYAVPQAILVPLVGFDRTGNRLGYGGGYYDRTLAGLPAIPAVGYALSVQEVDHLPTGPYDKPLSCIVTEKERLHFD</sequence>
<dbReference type="GO" id="GO:0005524">
    <property type="term" value="F:ATP binding"/>
    <property type="evidence" value="ECO:0007669"/>
    <property type="project" value="UniProtKB-KW"/>
</dbReference>
<evidence type="ECO:0000256" key="4">
    <source>
        <dbReference type="PIRSR" id="PIRSR006806-1"/>
    </source>
</evidence>
<dbReference type="InterPro" id="IPR024185">
    <property type="entry name" value="FTHF_cligase-like_sf"/>
</dbReference>
<dbReference type="Proteomes" id="UP000194999">
    <property type="component" value="Unassembled WGS sequence"/>
</dbReference>
<protein>
    <recommendedName>
        <fullName evidence="5">5-formyltetrahydrofolate cyclo-ligase</fullName>
        <ecNumber evidence="5">6.3.3.2</ecNumber>
    </recommendedName>
</protein>
<keyword evidence="6" id="KW-0436">Ligase</keyword>
<gene>
    <name evidence="6" type="ORF">HK15_00080</name>
</gene>
<dbReference type="RefSeq" id="WP_094754876.1">
    <property type="nucleotide sequence ID" value="NZ_JOOY01000010.1"/>
</dbReference>
<dbReference type="Gene3D" id="3.40.50.10420">
    <property type="entry name" value="NagB/RpiA/CoA transferase-like"/>
    <property type="match status" value="1"/>
</dbReference>
<accession>A0A252BFZ6</accession>
<dbReference type="PANTHER" id="PTHR23407">
    <property type="entry name" value="ATPASE INHIBITOR/5-FORMYLTETRAHYDROFOLATE CYCLO-LIGASE"/>
    <property type="match status" value="1"/>
</dbReference>
<evidence type="ECO:0000313" key="7">
    <source>
        <dbReference type="Proteomes" id="UP000194999"/>
    </source>
</evidence>
<dbReference type="PIRSF" id="PIRSF006806">
    <property type="entry name" value="FTHF_cligase"/>
    <property type="match status" value="1"/>
</dbReference>
<proteinExistence type="inferred from homology"/>
<keyword evidence="3 4" id="KW-0067">ATP-binding</keyword>
<evidence type="ECO:0000256" key="2">
    <source>
        <dbReference type="ARBA" id="ARBA00022741"/>
    </source>
</evidence>
<comment type="similarity">
    <text evidence="1 5">Belongs to the 5-formyltetrahydrofolate cyclo-ligase family.</text>
</comment>
<dbReference type="SUPFAM" id="SSF100950">
    <property type="entry name" value="NagB/RpiA/CoA transferase-like"/>
    <property type="match status" value="1"/>
</dbReference>